<accession>A0A3B0RH57</accession>
<reference evidence="2" key="1">
    <citation type="submission" date="2018-06" db="EMBL/GenBank/DDBJ databases">
        <authorList>
            <person name="Zhirakovskaya E."/>
        </authorList>
    </citation>
    <scope>NUCLEOTIDE SEQUENCE</scope>
</reference>
<evidence type="ECO:0000313" key="2">
    <source>
        <dbReference type="EMBL" id="VAV92734.1"/>
    </source>
</evidence>
<protein>
    <submittedName>
        <fullName evidence="2">Uncharacterized protein</fullName>
    </submittedName>
</protein>
<feature type="compositionally biased region" description="Polar residues" evidence="1">
    <location>
        <begin position="164"/>
        <end position="185"/>
    </location>
</feature>
<gene>
    <name evidence="2" type="ORF">MNBD_ALPHA06-1851</name>
</gene>
<dbReference type="AlphaFoldDB" id="A0A3B0RH57"/>
<proteinExistence type="predicted"/>
<sequence length="227" mass="24194">MSHTKQIVRFAMTGILGLALITTPAFADVSVQKNDAGWQVVADAEPMTNVLSVLSKQANIKLSGTQKLITDPDVSGTFEGSLKDVLSRILRGVDYATETGADAQITRLIVLSGEIGQNPSERVIRTARRIPAKPVAVDPVQARKDGARVTSLLQTNARVAAGLATQNDQNAKAQSDTAGSGSGITRNEDGTFDIDPETQARMAEATRRAQADLQALVNSLRQNEDQN</sequence>
<evidence type="ECO:0000256" key="1">
    <source>
        <dbReference type="SAM" id="MobiDB-lite"/>
    </source>
</evidence>
<dbReference type="EMBL" id="UOEE01000150">
    <property type="protein sequence ID" value="VAV92734.1"/>
    <property type="molecule type" value="Genomic_DNA"/>
</dbReference>
<organism evidence="2">
    <name type="scientific">hydrothermal vent metagenome</name>
    <dbReference type="NCBI Taxonomy" id="652676"/>
    <lineage>
        <taxon>unclassified sequences</taxon>
        <taxon>metagenomes</taxon>
        <taxon>ecological metagenomes</taxon>
    </lineage>
</organism>
<feature type="region of interest" description="Disordered" evidence="1">
    <location>
        <begin position="164"/>
        <end position="196"/>
    </location>
</feature>
<name>A0A3B0RH57_9ZZZZ</name>